<keyword evidence="5" id="KW-0663">Pyridoxal phosphate</keyword>
<dbReference type="InterPro" id="IPR015424">
    <property type="entry name" value="PyrdxlP-dep_Trfase"/>
</dbReference>
<dbReference type="Proteomes" id="UP001235712">
    <property type="component" value="Unassembled WGS sequence"/>
</dbReference>
<feature type="domain" description="Aminotransferase class I/classII large" evidence="6">
    <location>
        <begin position="23"/>
        <end position="366"/>
    </location>
</feature>
<keyword evidence="8" id="KW-1185">Reference proteome</keyword>
<comment type="similarity">
    <text evidence="2">Belongs to the class-I pyridoxal-phosphate-dependent aminotransferase family.</text>
</comment>
<reference evidence="7 8" key="1">
    <citation type="submission" date="2023-07" db="EMBL/GenBank/DDBJ databases">
        <title>Sequencing the genomes of 1000 actinobacteria strains.</title>
        <authorList>
            <person name="Klenk H.-P."/>
        </authorList>
    </citation>
    <scope>NUCLEOTIDE SEQUENCE [LARGE SCALE GENOMIC DNA]</scope>
    <source>
        <strain evidence="7 8">DSM 44388</strain>
    </source>
</reference>
<name>A0ABT9PDZ1_9ACTN</name>
<gene>
    <name evidence="7" type="ORF">J2S57_006667</name>
</gene>
<dbReference type="EMBL" id="JAUSQZ010000001">
    <property type="protein sequence ID" value="MDP9830918.1"/>
    <property type="molecule type" value="Genomic_DNA"/>
</dbReference>
<protein>
    <submittedName>
        <fullName evidence="7">Aspartate/methionine/tyrosine aminotransferase</fullName>
    </submittedName>
</protein>
<evidence type="ECO:0000256" key="5">
    <source>
        <dbReference type="ARBA" id="ARBA00022898"/>
    </source>
</evidence>
<dbReference type="GO" id="GO:0008483">
    <property type="term" value="F:transaminase activity"/>
    <property type="evidence" value="ECO:0007669"/>
    <property type="project" value="UniProtKB-KW"/>
</dbReference>
<comment type="cofactor">
    <cofactor evidence="1">
        <name>pyridoxal 5'-phosphate</name>
        <dbReference type="ChEBI" id="CHEBI:597326"/>
    </cofactor>
</comment>
<evidence type="ECO:0000313" key="7">
    <source>
        <dbReference type="EMBL" id="MDP9830918.1"/>
    </source>
</evidence>
<evidence type="ECO:0000259" key="6">
    <source>
        <dbReference type="Pfam" id="PF00155"/>
    </source>
</evidence>
<evidence type="ECO:0000256" key="2">
    <source>
        <dbReference type="ARBA" id="ARBA00007441"/>
    </source>
</evidence>
<dbReference type="InterPro" id="IPR004839">
    <property type="entry name" value="Aminotransferase_I/II_large"/>
</dbReference>
<keyword evidence="4" id="KW-0808">Transferase</keyword>
<sequence length="381" mass="39783">MPDDATDDAVRRMMAPEVAAGDIDLSVGEPDQALPSGLVEAAVRSLRAGRTGYTPKLGLTELREEIAGDIERASGFRPALDDVVVTLGGTGAVAVALAAVCVPGGGVVIPDPAWPNYRVLAERLGVTVHTYPQGPGGDGMIDLEAVAAGLRAGARLVVVNSPSNPTGAVASAAALRALVALVREHRAYILSDEAYEAIVFSGDRAASPLAHGGHDVTFSARTFSKTYSMTGLRAGALISPPEFRVAVAALHGTTAGCAPVTAQLVGIEALRSLPDRGRDLAAAYRARFERALSALGPWAQDVSLERLGGFYLWVDARRTGRTGNDLSDRLRERGVVVSSGTVYTATDGFLRIALTADDDALDKALTIVREVLSMDGTTDER</sequence>
<proteinExistence type="inferred from homology"/>
<evidence type="ECO:0000313" key="8">
    <source>
        <dbReference type="Proteomes" id="UP001235712"/>
    </source>
</evidence>
<dbReference type="InterPro" id="IPR050596">
    <property type="entry name" value="AspAT/PAT-like"/>
</dbReference>
<organism evidence="7 8">
    <name type="scientific">Kineosporia succinea</name>
    <dbReference type="NCBI Taxonomy" id="84632"/>
    <lineage>
        <taxon>Bacteria</taxon>
        <taxon>Bacillati</taxon>
        <taxon>Actinomycetota</taxon>
        <taxon>Actinomycetes</taxon>
        <taxon>Kineosporiales</taxon>
        <taxon>Kineosporiaceae</taxon>
        <taxon>Kineosporia</taxon>
    </lineage>
</organism>
<evidence type="ECO:0000256" key="1">
    <source>
        <dbReference type="ARBA" id="ARBA00001933"/>
    </source>
</evidence>
<dbReference type="RefSeq" id="WP_307250191.1">
    <property type="nucleotide sequence ID" value="NZ_JAUSQZ010000001.1"/>
</dbReference>
<dbReference type="CDD" id="cd00609">
    <property type="entry name" value="AAT_like"/>
    <property type="match status" value="1"/>
</dbReference>
<dbReference type="Pfam" id="PF00155">
    <property type="entry name" value="Aminotran_1_2"/>
    <property type="match status" value="1"/>
</dbReference>
<keyword evidence="3 7" id="KW-0032">Aminotransferase</keyword>
<accession>A0ABT9PDZ1</accession>
<dbReference type="Gene3D" id="3.40.640.10">
    <property type="entry name" value="Type I PLP-dependent aspartate aminotransferase-like (Major domain)"/>
    <property type="match status" value="1"/>
</dbReference>
<dbReference type="SUPFAM" id="SSF53383">
    <property type="entry name" value="PLP-dependent transferases"/>
    <property type="match status" value="1"/>
</dbReference>
<evidence type="ECO:0000256" key="4">
    <source>
        <dbReference type="ARBA" id="ARBA00022679"/>
    </source>
</evidence>
<dbReference type="PANTHER" id="PTHR46383">
    <property type="entry name" value="ASPARTATE AMINOTRANSFERASE"/>
    <property type="match status" value="1"/>
</dbReference>
<evidence type="ECO:0000256" key="3">
    <source>
        <dbReference type="ARBA" id="ARBA00022576"/>
    </source>
</evidence>
<comment type="caution">
    <text evidence="7">The sequence shown here is derived from an EMBL/GenBank/DDBJ whole genome shotgun (WGS) entry which is preliminary data.</text>
</comment>
<dbReference type="InterPro" id="IPR015421">
    <property type="entry name" value="PyrdxlP-dep_Trfase_major"/>
</dbReference>